<proteinExistence type="predicted"/>
<evidence type="ECO:0000313" key="1">
    <source>
        <dbReference type="EMBL" id="OAP44942.1"/>
    </source>
</evidence>
<organism evidence="1 2">
    <name type="scientific">Sinorhizobium saheli</name>
    <dbReference type="NCBI Taxonomy" id="36856"/>
    <lineage>
        <taxon>Bacteria</taxon>
        <taxon>Pseudomonadati</taxon>
        <taxon>Pseudomonadota</taxon>
        <taxon>Alphaproteobacteria</taxon>
        <taxon>Hyphomicrobiales</taxon>
        <taxon>Rhizobiaceae</taxon>
        <taxon>Sinorhizobium/Ensifer group</taxon>
        <taxon>Sinorhizobium</taxon>
    </lineage>
</organism>
<keyword evidence="2" id="KW-1185">Reference proteome</keyword>
<protein>
    <submittedName>
        <fullName evidence="1">Uncharacterized protein</fullName>
    </submittedName>
</protein>
<name>A0A178YCA9_SINSA</name>
<sequence>MKIPSRHIWKTVNEISRQRAGLRSQNLHIGRTIRDLQSHTEQKANKRLDALLENLERAERNAGK</sequence>
<dbReference type="AlphaFoldDB" id="A0A178YCA9"/>
<evidence type="ECO:0000313" key="2">
    <source>
        <dbReference type="Proteomes" id="UP000078507"/>
    </source>
</evidence>
<accession>A0A178YCA9</accession>
<dbReference type="Proteomes" id="UP000078507">
    <property type="component" value="Unassembled WGS sequence"/>
</dbReference>
<gene>
    <name evidence="1" type="ORF">ATB98_19065</name>
</gene>
<comment type="caution">
    <text evidence="1">The sequence shown here is derived from an EMBL/GenBank/DDBJ whole genome shotgun (WGS) entry which is preliminary data.</text>
</comment>
<reference evidence="1 2" key="1">
    <citation type="submission" date="2015-11" db="EMBL/GenBank/DDBJ databases">
        <title>Ensifer anhuiense sp. nov., an effective nitrogen fixation bacterium with Glycine soja.</title>
        <authorList>
            <person name="Yan H."/>
            <person name="Chen W."/>
        </authorList>
    </citation>
    <scope>NUCLEOTIDE SEQUENCE [LARGE SCALE GENOMIC DNA]</scope>
    <source>
        <strain evidence="1 2">LMG 7837</strain>
    </source>
</reference>
<dbReference type="EMBL" id="LNQB01000073">
    <property type="protein sequence ID" value="OAP44942.1"/>
    <property type="molecule type" value="Genomic_DNA"/>
</dbReference>